<dbReference type="SUPFAM" id="SSF82282">
    <property type="entry name" value="Homocysteine S-methyltransferase"/>
    <property type="match status" value="1"/>
</dbReference>
<evidence type="ECO:0000256" key="15">
    <source>
        <dbReference type="ARBA" id="ARBA00023167"/>
    </source>
</evidence>
<keyword evidence="14 19" id="KW-0862">Zinc</keyword>
<dbReference type="PROSITE" id="PS50970">
    <property type="entry name" value="HCY"/>
    <property type="match status" value="1"/>
</dbReference>
<evidence type="ECO:0000256" key="18">
    <source>
        <dbReference type="ARBA" id="ARBA00031040"/>
    </source>
</evidence>
<keyword evidence="11 19" id="KW-0808">Transferase</keyword>
<dbReference type="AlphaFoldDB" id="A0A5S9M492"/>
<dbReference type="InterPro" id="IPR036589">
    <property type="entry name" value="HCY_dom_sf"/>
</dbReference>
<evidence type="ECO:0000313" key="22">
    <source>
        <dbReference type="Proteomes" id="UP000464658"/>
    </source>
</evidence>
<dbReference type="EMBL" id="AP021906">
    <property type="protein sequence ID" value="BBP88410.1"/>
    <property type="molecule type" value="Genomic_DNA"/>
</dbReference>
<dbReference type="Gene3D" id="3.20.20.330">
    <property type="entry name" value="Homocysteine-binding-like domain"/>
    <property type="match status" value="1"/>
</dbReference>
<feature type="binding site" evidence="19">
    <location>
        <position position="224"/>
    </location>
    <ligand>
        <name>Zn(2+)</name>
        <dbReference type="ChEBI" id="CHEBI:29105"/>
    </ligand>
</feature>
<comment type="pathway">
    <text evidence="4">Amino-acid biosynthesis; L-methionine biosynthesis via de novo pathway; L-methionine from L-homocysteine (MetH route): step 1/1.</text>
</comment>
<evidence type="ECO:0000259" key="20">
    <source>
        <dbReference type="PROSITE" id="PS50970"/>
    </source>
</evidence>
<comment type="similarity">
    <text evidence="5">Belongs to the vitamin-B12 dependent methionine synthase family.</text>
</comment>
<keyword evidence="15" id="KW-0486">Methionine biosynthesis</keyword>
<evidence type="ECO:0000256" key="6">
    <source>
        <dbReference type="ARBA" id="ARBA00012032"/>
    </source>
</evidence>
<evidence type="ECO:0000313" key="21">
    <source>
        <dbReference type="EMBL" id="BBP88410.1"/>
    </source>
</evidence>
<comment type="cofactor">
    <cofactor evidence="3">
        <name>methylcob(III)alamin</name>
        <dbReference type="ChEBI" id="CHEBI:28115"/>
    </cofactor>
</comment>
<proteinExistence type="inferred from homology"/>
<feature type="binding site" evidence="19">
    <location>
        <position position="225"/>
    </location>
    <ligand>
        <name>Zn(2+)</name>
        <dbReference type="ChEBI" id="CHEBI:29105"/>
    </ligand>
</feature>
<feature type="domain" description="Hcy-binding" evidence="20">
    <location>
        <begin position="1"/>
        <end position="239"/>
    </location>
</feature>
<keyword evidence="8 19" id="KW-0489">Methyltransferase</keyword>
<dbReference type="GO" id="GO:0008705">
    <property type="term" value="F:methionine synthase activity"/>
    <property type="evidence" value="ECO:0007669"/>
    <property type="project" value="UniProtKB-EC"/>
</dbReference>
<dbReference type="GO" id="GO:0005829">
    <property type="term" value="C:cytosol"/>
    <property type="evidence" value="ECO:0007669"/>
    <property type="project" value="TreeGrafter"/>
</dbReference>
<dbReference type="GO" id="GO:0032259">
    <property type="term" value="P:methylation"/>
    <property type="evidence" value="ECO:0007669"/>
    <property type="project" value="UniProtKB-KW"/>
</dbReference>
<evidence type="ECO:0000256" key="16">
    <source>
        <dbReference type="ARBA" id="ARBA00023285"/>
    </source>
</evidence>
<evidence type="ECO:0000256" key="2">
    <source>
        <dbReference type="ARBA" id="ARBA00001947"/>
    </source>
</evidence>
<evidence type="ECO:0000256" key="5">
    <source>
        <dbReference type="ARBA" id="ARBA00010398"/>
    </source>
</evidence>
<sequence>MLTSLKQIRSAQKLVLDEYGLGHLAYELNVRAAQLAKAEADRFSTPEKPRFVVGAMGPTTKTLSVTGGTTFSELVRNYEEQARALIDGKCDALLLETSQDMLNVKAGFKGIQEAFQQTGIQLPLMVSGTIEPMGTTLAGQDIEAFYISLEHMKPISVGLNCATGPEFMTDHIRTLSSIAKSAVSCYPNAGLPDEEGQYHESPASLAKKIAAFAKEGWLNIVGGCCGTTPAHIQALSDEVRTLQPRHINRESPQHTVSGIEPLIYEDSMRPLFVGERTNVIGSRKFKRLIAEQKSLKKQQKLLVLK</sequence>
<keyword evidence="10" id="KW-0846">Cobalamin</keyword>
<evidence type="ECO:0000256" key="9">
    <source>
        <dbReference type="ARBA" id="ARBA00022605"/>
    </source>
</evidence>
<comment type="cofactor">
    <cofactor evidence="2 19">
        <name>Zn(2+)</name>
        <dbReference type="ChEBI" id="CHEBI:29105"/>
    </cofactor>
</comment>
<dbReference type="GO" id="GO:0050667">
    <property type="term" value="P:homocysteine metabolic process"/>
    <property type="evidence" value="ECO:0007669"/>
    <property type="project" value="TreeGrafter"/>
</dbReference>
<name>A0A5S9M492_BACIA</name>
<evidence type="ECO:0000256" key="13">
    <source>
        <dbReference type="ARBA" id="ARBA00022723"/>
    </source>
</evidence>
<dbReference type="FunFam" id="3.20.20.330:FF:000001">
    <property type="entry name" value="Methionine synthase"/>
    <property type="match status" value="1"/>
</dbReference>
<evidence type="ECO:0000256" key="11">
    <source>
        <dbReference type="ARBA" id="ARBA00022679"/>
    </source>
</evidence>
<evidence type="ECO:0000256" key="10">
    <source>
        <dbReference type="ARBA" id="ARBA00022628"/>
    </source>
</evidence>
<organism evidence="21 22">
    <name type="scientific">Bacillus safensis</name>
    <dbReference type="NCBI Taxonomy" id="561879"/>
    <lineage>
        <taxon>Bacteria</taxon>
        <taxon>Bacillati</taxon>
        <taxon>Bacillota</taxon>
        <taxon>Bacilli</taxon>
        <taxon>Bacillales</taxon>
        <taxon>Bacillaceae</taxon>
        <taxon>Bacillus</taxon>
    </lineage>
</organism>
<keyword evidence="16" id="KW-0170">Cobalt</keyword>
<dbReference type="EC" id="2.1.1.13" evidence="6"/>
<dbReference type="Proteomes" id="UP000464658">
    <property type="component" value="Chromosome"/>
</dbReference>
<accession>A0A5S9M492</accession>
<dbReference type="Pfam" id="PF02574">
    <property type="entry name" value="S-methyl_trans"/>
    <property type="match status" value="1"/>
</dbReference>
<keyword evidence="13 19" id="KW-0479">Metal-binding</keyword>
<feature type="binding site" evidence="19">
    <location>
        <position position="161"/>
    </location>
    <ligand>
        <name>Zn(2+)</name>
        <dbReference type="ChEBI" id="CHEBI:29105"/>
    </ligand>
</feature>
<evidence type="ECO:0000256" key="14">
    <source>
        <dbReference type="ARBA" id="ARBA00022833"/>
    </source>
</evidence>
<evidence type="ECO:0000256" key="1">
    <source>
        <dbReference type="ARBA" id="ARBA00001700"/>
    </source>
</evidence>
<protein>
    <recommendedName>
        <fullName evidence="7">Methionine synthase</fullName>
        <ecNumber evidence="6">2.1.1.13</ecNumber>
    </recommendedName>
    <alternativeName>
        <fullName evidence="18">5-methyltetrahydrofolate--homocysteine methyltransferase</fullName>
    </alternativeName>
</protein>
<dbReference type="GO" id="GO:0031419">
    <property type="term" value="F:cobalamin binding"/>
    <property type="evidence" value="ECO:0007669"/>
    <property type="project" value="UniProtKB-KW"/>
</dbReference>
<evidence type="ECO:0000256" key="4">
    <source>
        <dbReference type="ARBA" id="ARBA00005178"/>
    </source>
</evidence>
<dbReference type="GO" id="GO:0046872">
    <property type="term" value="F:metal ion binding"/>
    <property type="evidence" value="ECO:0007669"/>
    <property type="project" value="UniProtKB-KW"/>
</dbReference>
<dbReference type="InterPro" id="IPR003726">
    <property type="entry name" value="HCY_dom"/>
</dbReference>
<dbReference type="InterPro" id="IPR050554">
    <property type="entry name" value="Met_Synthase/Corrinoid"/>
</dbReference>
<keyword evidence="9" id="KW-0028">Amino-acid biosynthesis</keyword>
<dbReference type="GO" id="GO:0046653">
    <property type="term" value="P:tetrahydrofolate metabolic process"/>
    <property type="evidence" value="ECO:0007669"/>
    <property type="project" value="TreeGrafter"/>
</dbReference>
<gene>
    <name evidence="21" type="ORF">BsIDN1_20280</name>
</gene>
<dbReference type="PANTHER" id="PTHR45833:SF1">
    <property type="entry name" value="METHIONINE SYNTHASE"/>
    <property type="match status" value="1"/>
</dbReference>
<evidence type="ECO:0000256" key="7">
    <source>
        <dbReference type="ARBA" id="ARBA00013998"/>
    </source>
</evidence>
<evidence type="ECO:0000256" key="19">
    <source>
        <dbReference type="PROSITE-ProRule" id="PRU00333"/>
    </source>
</evidence>
<reference evidence="21 22" key="1">
    <citation type="submission" date="2019-12" db="EMBL/GenBank/DDBJ databases">
        <title>Full genome sequence of a Bacillus safensis strain isolated from commercially available natto in Indonesia.</title>
        <authorList>
            <person name="Yoshida M."/>
            <person name="Uomi M."/>
            <person name="Waturangi D."/>
            <person name="Ekaputri J.J."/>
            <person name="Setiamarga D.H.E."/>
        </authorList>
    </citation>
    <scope>NUCLEOTIDE SEQUENCE [LARGE SCALE GENOMIC DNA]</scope>
    <source>
        <strain evidence="21 22">IDN1</strain>
    </source>
</reference>
<comment type="catalytic activity">
    <reaction evidence="1">
        <text>(6S)-5-methyl-5,6,7,8-tetrahydrofolate + L-homocysteine = (6S)-5,6,7,8-tetrahydrofolate + L-methionine</text>
        <dbReference type="Rhea" id="RHEA:11172"/>
        <dbReference type="ChEBI" id="CHEBI:18608"/>
        <dbReference type="ChEBI" id="CHEBI:57453"/>
        <dbReference type="ChEBI" id="CHEBI:57844"/>
        <dbReference type="ChEBI" id="CHEBI:58199"/>
        <dbReference type="EC" id="2.1.1.13"/>
    </reaction>
</comment>
<dbReference type="PANTHER" id="PTHR45833">
    <property type="entry name" value="METHIONINE SYNTHASE"/>
    <property type="match status" value="1"/>
</dbReference>
<evidence type="ECO:0000256" key="3">
    <source>
        <dbReference type="ARBA" id="ARBA00001956"/>
    </source>
</evidence>
<evidence type="ECO:0000256" key="8">
    <source>
        <dbReference type="ARBA" id="ARBA00022603"/>
    </source>
</evidence>
<evidence type="ECO:0000256" key="17">
    <source>
        <dbReference type="ARBA" id="ARBA00025552"/>
    </source>
</evidence>
<keyword evidence="12" id="KW-0949">S-adenosyl-L-methionine</keyword>
<evidence type="ECO:0000256" key="12">
    <source>
        <dbReference type="ARBA" id="ARBA00022691"/>
    </source>
</evidence>
<comment type="function">
    <text evidence="17">Catalyzes the transfer of a methyl group from methyl-cobalamin to homocysteine, yielding enzyme-bound cob(I)alamin and methionine. Subsequently, remethylates the cofactor using methyltetrahydrofolate.</text>
</comment>